<name>X1J7X4_9ZZZZ</name>
<dbReference type="SUPFAM" id="SSF143880">
    <property type="entry name" value="NE0471 N-terminal domain-like"/>
    <property type="match status" value="1"/>
</dbReference>
<reference evidence="1" key="1">
    <citation type="journal article" date="2014" name="Front. Microbiol.">
        <title>High frequency of phylogenetically diverse reductive dehalogenase-homologous genes in deep subseafloor sedimentary metagenomes.</title>
        <authorList>
            <person name="Kawai M."/>
            <person name="Futagami T."/>
            <person name="Toyoda A."/>
            <person name="Takaki Y."/>
            <person name="Nishi S."/>
            <person name="Hori S."/>
            <person name="Arai W."/>
            <person name="Tsubouchi T."/>
            <person name="Morono Y."/>
            <person name="Uchiyama I."/>
            <person name="Ito T."/>
            <person name="Fujiyama A."/>
            <person name="Inagaki F."/>
            <person name="Takami H."/>
        </authorList>
    </citation>
    <scope>NUCLEOTIDE SEQUENCE</scope>
    <source>
        <strain evidence="1">Expedition CK06-06</strain>
    </source>
</reference>
<evidence type="ECO:0000313" key="1">
    <source>
        <dbReference type="EMBL" id="GAH77600.1"/>
    </source>
</evidence>
<organism evidence="1">
    <name type="scientific">marine sediment metagenome</name>
    <dbReference type="NCBI Taxonomy" id="412755"/>
    <lineage>
        <taxon>unclassified sequences</taxon>
        <taxon>metagenomes</taxon>
        <taxon>ecological metagenomes</taxon>
    </lineage>
</organism>
<comment type="caution">
    <text evidence="1">The sequence shown here is derived from an EMBL/GenBank/DDBJ whole genome shotgun (WGS) entry which is preliminary data.</text>
</comment>
<accession>X1J7X4</accession>
<gene>
    <name evidence="1" type="ORF">S03H2_62473</name>
</gene>
<dbReference type="InterPro" id="IPR036782">
    <property type="entry name" value="NE0471-like_N"/>
</dbReference>
<dbReference type="AlphaFoldDB" id="X1J7X4"/>
<sequence>MIPGVIDAKHEHDFVIHLNFSDGTAGEVDLEENKGLAENP</sequence>
<dbReference type="EMBL" id="BARU01040407">
    <property type="protein sequence ID" value="GAH77600.1"/>
    <property type="molecule type" value="Genomic_DNA"/>
</dbReference>
<proteinExistence type="predicted"/>
<protein>
    <submittedName>
        <fullName evidence="1">Uncharacterized protein</fullName>
    </submittedName>
</protein>